<dbReference type="EMBL" id="FOLE01000004">
    <property type="protein sequence ID" value="SFC24718.1"/>
    <property type="molecule type" value="Genomic_DNA"/>
</dbReference>
<dbReference type="OrthoDB" id="2599042at2"/>
<dbReference type="Gene3D" id="3.10.450.50">
    <property type="match status" value="1"/>
</dbReference>
<dbReference type="STRING" id="927664.SAMN05421780_1048"/>
<dbReference type="InterPro" id="IPR032710">
    <property type="entry name" value="NTF2-like_dom_sf"/>
</dbReference>
<evidence type="ECO:0000313" key="1">
    <source>
        <dbReference type="EMBL" id="SFC24718.1"/>
    </source>
</evidence>
<organism evidence="1 2">
    <name type="scientific">Flexibacter flexilis DSM 6793</name>
    <dbReference type="NCBI Taxonomy" id="927664"/>
    <lineage>
        <taxon>Bacteria</taxon>
        <taxon>Pseudomonadati</taxon>
        <taxon>Bacteroidota</taxon>
        <taxon>Cytophagia</taxon>
        <taxon>Cytophagales</taxon>
        <taxon>Flexibacteraceae</taxon>
        <taxon>Flexibacter</taxon>
    </lineage>
</organism>
<dbReference type="SUPFAM" id="SSF54427">
    <property type="entry name" value="NTF2-like"/>
    <property type="match status" value="1"/>
</dbReference>
<sequence>MATTTIQSILDIFEGADERNWQKASNAMANKVLLDYTSMTGGEPALLTPQEITAAWANFLPGFDKTHHQLSNFQQQANTVTFDGKADHYINDSVWTVIGNYYAETEADGKVSLLRFNFKTQSGNTELPAIATANIQKSKVN</sequence>
<dbReference type="RefSeq" id="WP_091510375.1">
    <property type="nucleotide sequence ID" value="NZ_FOLE01000004.1"/>
</dbReference>
<keyword evidence="2" id="KW-1185">Reference proteome</keyword>
<proteinExistence type="predicted"/>
<accession>A0A1I1HRW8</accession>
<name>A0A1I1HRW8_9BACT</name>
<dbReference type="Proteomes" id="UP000199514">
    <property type="component" value="Unassembled WGS sequence"/>
</dbReference>
<dbReference type="AlphaFoldDB" id="A0A1I1HRW8"/>
<gene>
    <name evidence="1" type="ORF">SAMN05421780_1048</name>
</gene>
<evidence type="ECO:0000313" key="2">
    <source>
        <dbReference type="Proteomes" id="UP000199514"/>
    </source>
</evidence>
<reference evidence="1 2" key="1">
    <citation type="submission" date="2016-10" db="EMBL/GenBank/DDBJ databases">
        <authorList>
            <person name="de Groot N.N."/>
        </authorList>
    </citation>
    <scope>NUCLEOTIDE SEQUENCE [LARGE SCALE GENOMIC DNA]</scope>
    <source>
        <strain evidence="1 2">DSM 6793</strain>
    </source>
</reference>
<protein>
    <submittedName>
        <fullName evidence="1">Uncharacterized protein</fullName>
    </submittedName>
</protein>